<reference evidence="1" key="1">
    <citation type="journal article" date="2021" name="Nat. Commun.">
        <title>Genetic determinants of endophytism in the Arabidopsis root mycobiome.</title>
        <authorList>
            <person name="Mesny F."/>
            <person name="Miyauchi S."/>
            <person name="Thiergart T."/>
            <person name="Pickel B."/>
            <person name="Atanasova L."/>
            <person name="Karlsson M."/>
            <person name="Huettel B."/>
            <person name="Barry K.W."/>
            <person name="Haridas S."/>
            <person name="Chen C."/>
            <person name="Bauer D."/>
            <person name="Andreopoulos W."/>
            <person name="Pangilinan J."/>
            <person name="LaButti K."/>
            <person name="Riley R."/>
            <person name="Lipzen A."/>
            <person name="Clum A."/>
            <person name="Drula E."/>
            <person name="Henrissat B."/>
            <person name="Kohler A."/>
            <person name="Grigoriev I.V."/>
            <person name="Martin F.M."/>
            <person name="Hacquard S."/>
        </authorList>
    </citation>
    <scope>NUCLEOTIDE SEQUENCE</scope>
    <source>
        <strain evidence="1">MPI-CAGE-CH-0243</strain>
    </source>
</reference>
<dbReference type="OrthoDB" id="3753531at2759"/>
<protein>
    <submittedName>
        <fullName evidence="1">Uncharacterized protein</fullName>
    </submittedName>
</protein>
<evidence type="ECO:0000313" key="1">
    <source>
        <dbReference type="EMBL" id="KAH7116149.1"/>
    </source>
</evidence>
<accession>A0A9P9IDU1</accession>
<evidence type="ECO:0000313" key="2">
    <source>
        <dbReference type="Proteomes" id="UP000700596"/>
    </source>
</evidence>
<keyword evidence="2" id="KW-1185">Reference proteome</keyword>
<dbReference type="AlphaFoldDB" id="A0A9P9IDU1"/>
<organism evidence="1 2">
    <name type="scientific">Dendryphion nanum</name>
    <dbReference type="NCBI Taxonomy" id="256645"/>
    <lineage>
        <taxon>Eukaryota</taxon>
        <taxon>Fungi</taxon>
        <taxon>Dikarya</taxon>
        <taxon>Ascomycota</taxon>
        <taxon>Pezizomycotina</taxon>
        <taxon>Dothideomycetes</taxon>
        <taxon>Pleosporomycetidae</taxon>
        <taxon>Pleosporales</taxon>
        <taxon>Torulaceae</taxon>
        <taxon>Dendryphion</taxon>
    </lineage>
</organism>
<sequence length="342" mass="37885">MSKPKILIVGCGAVGLAQGYHLSAAADITYLVRPGRSPAFQPPKKLYDYKTDALHTFDNYRLIESTSEVANEDFYFVFDTLDGHTARSEGGRKTLEAVGALIRDHTATFVVYDAIGLDMGEYYSTTMGISKDRLILAASMLAHQPTKTISVPPKANTGLIAQADLLFAHVYDNRALLVINSQPKLTKKVVSLYEKLPTMRAKVMPGFLDSSGMMMLAMLQLVAWNVDGYHPLPEFQRNKELWSLMIKAQKEILTLPRYGWTGWLISFVLGPWATAKIMAGPAEDALPLPYHEFNAFHHGAKVAKQDVQVLEHLVAEGDRVGHKVEALREVCKRGGEALKKVV</sequence>
<name>A0A9P9IDU1_9PLEO</name>
<dbReference type="EMBL" id="JAGMWT010000015">
    <property type="protein sequence ID" value="KAH7116149.1"/>
    <property type="molecule type" value="Genomic_DNA"/>
</dbReference>
<gene>
    <name evidence="1" type="ORF">B0J11DRAFT_118499</name>
</gene>
<comment type="caution">
    <text evidence="1">The sequence shown here is derived from an EMBL/GenBank/DDBJ whole genome shotgun (WGS) entry which is preliminary data.</text>
</comment>
<dbReference type="Proteomes" id="UP000700596">
    <property type="component" value="Unassembled WGS sequence"/>
</dbReference>
<proteinExistence type="predicted"/>